<name>A0A128EWI5_9GAMM</name>
<dbReference type="SUPFAM" id="SSF109604">
    <property type="entry name" value="HD-domain/PDEase-like"/>
    <property type="match status" value="1"/>
</dbReference>
<dbReference type="OrthoDB" id="9770715at2"/>
<dbReference type="PANTHER" id="PTHR33525">
    <property type="match status" value="1"/>
</dbReference>
<dbReference type="InterPro" id="IPR013976">
    <property type="entry name" value="HDOD"/>
</dbReference>
<gene>
    <name evidence="2" type="primary">rny</name>
    <name evidence="2" type="ORF">GCE9029_01139</name>
</gene>
<sequence length="274" mass="29916">MATANLLSHIDKLPKIPKVVQELMDLVNSEGSDMNQISEKIAMDQVISARVLRLSNSAHFGRGRSVSSVDEAVIRLGLGPIRTLVTASALMSTFPKIEGLDLNEFWGTTFEVATLCKSVAKELKADQNEAFTAGMLHNIGDLLIYTVYPDKAQKVELHMEAGKTKPEAQQIVLNTDNAQLGGELAKSWKFADTLVDAIAHQYGAVQGDNFSQLAAIINFCAKVDGNWDSLVDGEAKITWLNHQLEYSMLGLNENVVESIDDIRGAGREMAKSLL</sequence>
<evidence type="ECO:0000313" key="3">
    <source>
        <dbReference type="Proteomes" id="UP000071641"/>
    </source>
</evidence>
<dbReference type="RefSeq" id="WP_062661576.1">
    <property type="nucleotide sequence ID" value="NZ_FIZX01000001.1"/>
</dbReference>
<keyword evidence="3" id="KW-1185">Reference proteome</keyword>
<dbReference type="Pfam" id="PF08668">
    <property type="entry name" value="HDOD"/>
    <property type="match status" value="1"/>
</dbReference>
<dbReference type="EMBL" id="FIZX01000001">
    <property type="protein sequence ID" value="CZF78917.1"/>
    <property type="molecule type" value="Genomic_DNA"/>
</dbReference>
<protein>
    <submittedName>
        <fullName evidence="2">Ribonuclease Y</fullName>
    </submittedName>
</protein>
<proteinExistence type="predicted"/>
<dbReference type="PANTHER" id="PTHR33525:SF6">
    <property type="entry name" value="HDOD DOMAIN-CONTAINING PROTEIN"/>
    <property type="match status" value="1"/>
</dbReference>
<reference evidence="3" key="1">
    <citation type="submission" date="2016-02" db="EMBL/GenBank/DDBJ databases">
        <authorList>
            <person name="Rodrigo-Torres Lidia"/>
            <person name="Arahal R.David."/>
        </authorList>
    </citation>
    <scope>NUCLEOTIDE SEQUENCE [LARGE SCALE GENOMIC DNA]</scope>
    <source>
        <strain evidence="3">CECT 9029</strain>
    </source>
</reference>
<accession>A0A128EWI5</accession>
<feature type="domain" description="HDOD" evidence="1">
    <location>
        <begin position="13"/>
        <end position="204"/>
    </location>
</feature>
<dbReference type="AlphaFoldDB" id="A0A128EWI5"/>
<organism evidence="2 3">
    <name type="scientific">Grimontia celer</name>
    <dbReference type="NCBI Taxonomy" id="1796497"/>
    <lineage>
        <taxon>Bacteria</taxon>
        <taxon>Pseudomonadati</taxon>
        <taxon>Pseudomonadota</taxon>
        <taxon>Gammaproteobacteria</taxon>
        <taxon>Vibrionales</taxon>
        <taxon>Vibrionaceae</taxon>
        <taxon>Grimontia</taxon>
    </lineage>
</organism>
<evidence type="ECO:0000259" key="1">
    <source>
        <dbReference type="PROSITE" id="PS51833"/>
    </source>
</evidence>
<dbReference type="STRING" id="1796497.GCE9029_01139"/>
<dbReference type="PROSITE" id="PS51833">
    <property type="entry name" value="HDOD"/>
    <property type="match status" value="1"/>
</dbReference>
<dbReference type="InterPro" id="IPR052340">
    <property type="entry name" value="RNase_Y/CdgJ"/>
</dbReference>
<dbReference type="Gene3D" id="1.10.3210.10">
    <property type="entry name" value="Hypothetical protein af1432"/>
    <property type="match status" value="1"/>
</dbReference>
<dbReference type="Proteomes" id="UP000071641">
    <property type="component" value="Unassembled WGS sequence"/>
</dbReference>
<evidence type="ECO:0000313" key="2">
    <source>
        <dbReference type="EMBL" id="CZF78917.1"/>
    </source>
</evidence>